<dbReference type="GO" id="GO:1902201">
    <property type="term" value="P:negative regulation of bacterial-type flagellum-dependent cell motility"/>
    <property type="evidence" value="ECO:0007669"/>
    <property type="project" value="TreeGrafter"/>
</dbReference>
<dbReference type="Gene3D" id="3.30.70.270">
    <property type="match status" value="1"/>
</dbReference>
<dbReference type="EC" id="2.7.7.65" evidence="1"/>
<dbReference type="InterPro" id="IPR043128">
    <property type="entry name" value="Rev_trsase/Diguanyl_cyclase"/>
</dbReference>
<dbReference type="SUPFAM" id="SSF55073">
    <property type="entry name" value="Nucleotide cyclase"/>
    <property type="match status" value="1"/>
</dbReference>
<feature type="domain" description="GGDEF" evidence="3">
    <location>
        <begin position="205"/>
        <end position="339"/>
    </location>
</feature>
<dbReference type="InterPro" id="IPR003018">
    <property type="entry name" value="GAF"/>
</dbReference>
<dbReference type="SMART" id="SM00267">
    <property type="entry name" value="GGDEF"/>
    <property type="match status" value="1"/>
</dbReference>
<dbReference type="CDD" id="cd01949">
    <property type="entry name" value="GGDEF"/>
    <property type="match status" value="1"/>
</dbReference>
<evidence type="ECO:0000256" key="2">
    <source>
        <dbReference type="ARBA" id="ARBA00034247"/>
    </source>
</evidence>
<dbReference type="InterPro" id="IPR050469">
    <property type="entry name" value="Diguanylate_Cyclase"/>
</dbReference>
<dbReference type="PANTHER" id="PTHR45138">
    <property type="entry name" value="REGULATORY COMPONENTS OF SENSORY TRANSDUCTION SYSTEM"/>
    <property type="match status" value="1"/>
</dbReference>
<dbReference type="AlphaFoldDB" id="A0A1X7EKT5"/>
<evidence type="ECO:0000256" key="1">
    <source>
        <dbReference type="ARBA" id="ARBA00012528"/>
    </source>
</evidence>
<dbReference type="STRING" id="1519643.SAMN06295933_3107"/>
<dbReference type="InterPro" id="IPR029016">
    <property type="entry name" value="GAF-like_dom_sf"/>
</dbReference>
<comment type="catalytic activity">
    <reaction evidence="2">
        <text>2 GTP = 3',3'-c-di-GMP + 2 diphosphate</text>
        <dbReference type="Rhea" id="RHEA:24898"/>
        <dbReference type="ChEBI" id="CHEBI:33019"/>
        <dbReference type="ChEBI" id="CHEBI:37565"/>
        <dbReference type="ChEBI" id="CHEBI:58805"/>
        <dbReference type="EC" id="2.7.7.65"/>
    </reaction>
</comment>
<reference evidence="5" key="1">
    <citation type="submission" date="2017-04" db="EMBL/GenBank/DDBJ databases">
        <authorList>
            <person name="Varghese N."/>
            <person name="Submissions S."/>
        </authorList>
    </citation>
    <scope>NUCLEOTIDE SEQUENCE [LARGE SCALE GENOMIC DNA]</scope>
    <source>
        <strain evidence="5">K3S</strain>
    </source>
</reference>
<dbReference type="FunFam" id="3.30.70.270:FF:000001">
    <property type="entry name" value="Diguanylate cyclase domain protein"/>
    <property type="match status" value="1"/>
</dbReference>
<dbReference type="NCBIfam" id="TIGR00254">
    <property type="entry name" value="GGDEF"/>
    <property type="match status" value="1"/>
</dbReference>
<protein>
    <recommendedName>
        <fullName evidence="1">diguanylate cyclase</fullName>
        <ecNumber evidence="1">2.7.7.65</ecNumber>
    </recommendedName>
</protein>
<sequence length="339" mass="37605">MSIDMSIDKFDFDATLLTVNFATRLLAMELDRDTLLDRALEAFCDLGSCKEAAIMMYDIDSNLIVKAASLNHERTFPDEEIPMTKAMAEAAKSRAPVARAKCKNSFYPLPGDGCIEECGTCLCIPLVGSRDLVKGFVTLHRESLRPWSNSELFQLGIISTVAAISFENSELFRQTIEDSLTGLYMRRYLFIRLDEETQRIKRRGGELSVIMIDIDLFKLINDSYGHAVGDEALKQVADVLLQNSRRGADIVCRYGGEEFAVLMPGSKKEEAMIVAERMRAGCAGTKMMTSAGEITVTISAGVANLNECDLILGDRMLRMADKRLYMAKGAGRNRVVFEG</sequence>
<name>A0A1X7EKT5_9BACT</name>
<organism evidence="4 5">
    <name type="scientific">Desulfovibrio gilichinskyi</name>
    <dbReference type="NCBI Taxonomy" id="1519643"/>
    <lineage>
        <taxon>Bacteria</taxon>
        <taxon>Pseudomonadati</taxon>
        <taxon>Thermodesulfobacteriota</taxon>
        <taxon>Desulfovibrionia</taxon>
        <taxon>Desulfovibrionales</taxon>
        <taxon>Desulfovibrionaceae</taxon>
        <taxon>Desulfovibrio</taxon>
    </lineage>
</organism>
<dbReference type="GO" id="GO:0005886">
    <property type="term" value="C:plasma membrane"/>
    <property type="evidence" value="ECO:0007669"/>
    <property type="project" value="TreeGrafter"/>
</dbReference>
<dbReference type="EMBL" id="FWZU01000005">
    <property type="protein sequence ID" value="SMF35710.1"/>
    <property type="molecule type" value="Genomic_DNA"/>
</dbReference>
<dbReference type="Pfam" id="PF00990">
    <property type="entry name" value="GGDEF"/>
    <property type="match status" value="1"/>
</dbReference>
<dbReference type="InterPro" id="IPR029787">
    <property type="entry name" value="Nucleotide_cyclase"/>
</dbReference>
<dbReference type="GO" id="GO:0043709">
    <property type="term" value="P:cell adhesion involved in single-species biofilm formation"/>
    <property type="evidence" value="ECO:0007669"/>
    <property type="project" value="TreeGrafter"/>
</dbReference>
<dbReference type="Gene3D" id="3.30.450.40">
    <property type="match status" value="1"/>
</dbReference>
<dbReference type="PROSITE" id="PS50887">
    <property type="entry name" value="GGDEF"/>
    <property type="match status" value="1"/>
</dbReference>
<evidence type="ECO:0000313" key="5">
    <source>
        <dbReference type="Proteomes" id="UP000192906"/>
    </source>
</evidence>
<dbReference type="Proteomes" id="UP000192906">
    <property type="component" value="Unassembled WGS sequence"/>
</dbReference>
<gene>
    <name evidence="4" type="ORF">SAMN06295933_3107</name>
</gene>
<dbReference type="Pfam" id="PF13185">
    <property type="entry name" value="GAF_2"/>
    <property type="match status" value="1"/>
</dbReference>
<dbReference type="InterPro" id="IPR000160">
    <property type="entry name" value="GGDEF_dom"/>
</dbReference>
<keyword evidence="5" id="KW-1185">Reference proteome</keyword>
<proteinExistence type="predicted"/>
<dbReference type="SUPFAM" id="SSF55781">
    <property type="entry name" value="GAF domain-like"/>
    <property type="match status" value="1"/>
</dbReference>
<evidence type="ECO:0000313" key="4">
    <source>
        <dbReference type="EMBL" id="SMF35710.1"/>
    </source>
</evidence>
<dbReference type="GO" id="GO:0052621">
    <property type="term" value="F:diguanylate cyclase activity"/>
    <property type="evidence" value="ECO:0007669"/>
    <property type="project" value="UniProtKB-EC"/>
</dbReference>
<evidence type="ECO:0000259" key="3">
    <source>
        <dbReference type="PROSITE" id="PS50887"/>
    </source>
</evidence>
<dbReference type="PANTHER" id="PTHR45138:SF9">
    <property type="entry name" value="DIGUANYLATE CYCLASE DGCM-RELATED"/>
    <property type="match status" value="1"/>
</dbReference>
<accession>A0A1X7EKT5</accession>